<reference evidence="1" key="1">
    <citation type="submission" date="2022-07" db="EMBL/GenBank/DDBJ databases">
        <title>Phylogenomic reconstructions and comparative analyses of Kickxellomycotina fungi.</title>
        <authorList>
            <person name="Reynolds N.K."/>
            <person name="Stajich J.E."/>
            <person name="Barry K."/>
            <person name="Grigoriev I.V."/>
            <person name="Crous P."/>
            <person name="Smith M.E."/>
        </authorList>
    </citation>
    <scope>NUCLEOTIDE SEQUENCE</scope>
    <source>
        <strain evidence="1">BCRC 34780</strain>
    </source>
</reference>
<dbReference type="Proteomes" id="UP001140087">
    <property type="component" value="Unassembled WGS sequence"/>
</dbReference>
<proteinExistence type="predicted"/>
<gene>
    <name evidence="1" type="ORF">H4R21_002998</name>
</gene>
<sequence length="149" mass="15468">MVAEVARLVVDCRQDQVEKIAAIARLLRANDVPEEDAIVAGLAEYAGQLEDIVLDAPHAFNRFGLLAAAVGVPPARMSQVLCSLSAGKSAAAVASAYLGRLAAVDGEHKTKAAVADAGLDVARFIGRADAVDATKKELNAHVLHGLFNA</sequence>
<evidence type="ECO:0000313" key="1">
    <source>
        <dbReference type="EMBL" id="KAJ2800904.1"/>
    </source>
</evidence>
<keyword evidence="2" id="KW-1185">Reference proteome</keyword>
<dbReference type="EMBL" id="JANBUN010000866">
    <property type="protein sequence ID" value="KAJ2800904.1"/>
    <property type="molecule type" value="Genomic_DNA"/>
</dbReference>
<evidence type="ECO:0000313" key="2">
    <source>
        <dbReference type="Proteomes" id="UP001140087"/>
    </source>
</evidence>
<organism evidence="1 2">
    <name type="scientific">Coemansia helicoidea</name>
    <dbReference type="NCBI Taxonomy" id="1286919"/>
    <lineage>
        <taxon>Eukaryota</taxon>
        <taxon>Fungi</taxon>
        <taxon>Fungi incertae sedis</taxon>
        <taxon>Zoopagomycota</taxon>
        <taxon>Kickxellomycotina</taxon>
        <taxon>Kickxellomycetes</taxon>
        <taxon>Kickxellales</taxon>
        <taxon>Kickxellaceae</taxon>
        <taxon>Coemansia</taxon>
    </lineage>
</organism>
<comment type="caution">
    <text evidence="1">The sequence shown here is derived from an EMBL/GenBank/DDBJ whole genome shotgun (WGS) entry which is preliminary data.</text>
</comment>
<protein>
    <submittedName>
        <fullName evidence="1">Uncharacterized protein</fullName>
    </submittedName>
</protein>
<accession>A0ACC1L4R3</accession>
<name>A0ACC1L4R3_9FUNG</name>